<gene>
    <name evidence="10" type="ORF">BABINDRAFT_182737</name>
</gene>
<dbReference type="PROSITE" id="PS50077">
    <property type="entry name" value="HEAT_REPEAT"/>
    <property type="match status" value="1"/>
</dbReference>
<feature type="compositionally biased region" description="Basic and acidic residues" evidence="8">
    <location>
        <begin position="713"/>
        <end position="728"/>
    </location>
</feature>
<dbReference type="Pfam" id="PF21041">
    <property type="entry name" value="XMAP215_CLASP_TOG"/>
    <property type="match status" value="2"/>
</dbReference>
<evidence type="ECO:0000256" key="5">
    <source>
        <dbReference type="ARBA" id="ARBA00025722"/>
    </source>
</evidence>
<accession>A0A1E3QXA2</accession>
<dbReference type="GO" id="GO:0099070">
    <property type="term" value="C:static microtubule bundle"/>
    <property type="evidence" value="ECO:0007669"/>
    <property type="project" value="UniProtKB-ARBA"/>
</dbReference>
<dbReference type="GO" id="GO:0051010">
    <property type="term" value="F:microtubule plus-end binding"/>
    <property type="evidence" value="ECO:0007669"/>
    <property type="project" value="InterPro"/>
</dbReference>
<dbReference type="AlphaFoldDB" id="A0A1E3QXA2"/>
<dbReference type="GO" id="GO:1990498">
    <property type="term" value="C:mitotic spindle microtubule"/>
    <property type="evidence" value="ECO:0007669"/>
    <property type="project" value="UniProtKB-ARBA"/>
</dbReference>
<dbReference type="GO" id="GO:0000022">
    <property type="term" value="P:mitotic spindle elongation"/>
    <property type="evidence" value="ECO:0007669"/>
    <property type="project" value="UniProtKB-ARBA"/>
</dbReference>
<dbReference type="GO" id="GO:0061863">
    <property type="term" value="F:microtubule plus end polymerase"/>
    <property type="evidence" value="ECO:0007669"/>
    <property type="project" value="InterPro"/>
</dbReference>
<dbReference type="InterPro" id="IPR045110">
    <property type="entry name" value="XMAP215"/>
</dbReference>
<organism evidence="10 11">
    <name type="scientific">Babjeviella inositovora NRRL Y-12698</name>
    <dbReference type="NCBI Taxonomy" id="984486"/>
    <lineage>
        <taxon>Eukaryota</taxon>
        <taxon>Fungi</taxon>
        <taxon>Dikarya</taxon>
        <taxon>Ascomycota</taxon>
        <taxon>Saccharomycotina</taxon>
        <taxon>Pichiomycetes</taxon>
        <taxon>Serinales incertae sedis</taxon>
        <taxon>Babjeviella</taxon>
    </lineage>
</organism>
<dbReference type="InterPro" id="IPR048492">
    <property type="entry name" value="Stu2_CTS"/>
</dbReference>
<keyword evidence="3" id="KW-0677">Repeat</keyword>
<dbReference type="STRING" id="984486.A0A1E3QXA2"/>
<dbReference type="GO" id="GO:0046785">
    <property type="term" value="P:microtubule polymerization"/>
    <property type="evidence" value="ECO:0007669"/>
    <property type="project" value="InterPro"/>
</dbReference>
<feature type="region of interest" description="Disordered" evidence="8">
    <location>
        <begin position="527"/>
        <end position="590"/>
    </location>
</feature>
<dbReference type="OrthoDB" id="205662at2759"/>
<dbReference type="InterPro" id="IPR011989">
    <property type="entry name" value="ARM-like"/>
</dbReference>
<dbReference type="Gene3D" id="1.25.10.10">
    <property type="entry name" value="Leucine-rich Repeat Variant"/>
    <property type="match status" value="2"/>
</dbReference>
<dbReference type="SUPFAM" id="SSF48371">
    <property type="entry name" value="ARM repeat"/>
    <property type="match status" value="1"/>
</dbReference>
<keyword evidence="4" id="KW-0206">Cytoskeleton</keyword>
<dbReference type="InterPro" id="IPR016024">
    <property type="entry name" value="ARM-type_fold"/>
</dbReference>
<feature type="domain" description="TOG" evidence="9">
    <location>
        <begin position="1"/>
        <end position="231"/>
    </location>
</feature>
<evidence type="ECO:0000256" key="7">
    <source>
        <dbReference type="SAM" id="Coils"/>
    </source>
</evidence>
<name>A0A1E3QXA2_9ASCO</name>
<dbReference type="GO" id="GO:0000776">
    <property type="term" value="C:kinetochore"/>
    <property type="evidence" value="ECO:0007669"/>
    <property type="project" value="UniProtKB-ARBA"/>
</dbReference>
<feature type="repeat" description="HEAT" evidence="6">
    <location>
        <begin position="435"/>
        <end position="473"/>
    </location>
</feature>
<dbReference type="EMBL" id="KV454427">
    <property type="protein sequence ID" value="ODQ81637.1"/>
    <property type="molecule type" value="Genomic_DNA"/>
</dbReference>
<feature type="domain" description="TOG" evidence="9">
    <location>
        <begin position="266"/>
        <end position="498"/>
    </location>
</feature>
<evidence type="ECO:0000313" key="10">
    <source>
        <dbReference type="EMBL" id="ODQ81637.1"/>
    </source>
</evidence>
<dbReference type="InterPro" id="IPR048491">
    <property type="entry name" value="XMAP215_CLASP_TOG"/>
</dbReference>
<keyword evidence="2" id="KW-0963">Cytoplasm</keyword>
<dbReference type="GeneID" id="30149024"/>
<dbReference type="InterPro" id="IPR034085">
    <property type="entry name" value="TOG"/>
</dbReference>
<protein>
    <recommendedName>
        <fullName evidence="9">TOG domain-containing protein</fullName>
    </recommendedName>
</protein>
<feature type="coiled-coil region" evidence="7">
    <location>
        <begin position="592"/>
        <end position="682"/>
    </location>
</feature>
<dbReference type="GO" id="GO:0030951">
    <property type="term" value="P:establishment or maintenance of microtubule cytoskeleton polarity"/>
    <property type="evidence" value="ECO:0007669"/>
    <property type="project" value="InterPro"/>
</dbReference>
<evidence type="ECO:0000313" key="11">
    <source>
        <dbReference type="Proteomes" id="UP000094336"/>
    </source>
</evidence>
<evidence type="ECO:0000256" key="4">
    <source>
        <dbReference type="ARBA" id="ARBA00023212"/>
    </source>
</evidence>
<keyword evidence="7" id="KW-0175">Coiled coil</keyword>
<sequence>MSDEDYSGLPLEERIIHKVWKVRLGAYEEIDKQFAASANEQSDCFQLFLKNGDLFGKIVTDSNVVAQEAGIQALCTFLEYGGTPACTRIRGRTVGPLIEKGLASSRAGTKQKTINALLMFVELDTPELIVDEILPFLSARLPKLVATATKALAEIYVQFGAKAVSPKTVIPAIPKLFSHADKTVRAEATLLTVEIYKWMGVTLETVVFPDLKPVQQKDLKKAFEAVTKAPVQLRLLRSQKEALEGLSEAHGDVSMHDAEEDVDPFDMIEAKNVLAAMPADLHERINSTKWKDRKEVLEEVHVVVNTPKVADGDYTDLARILAKCMKDANVQVVQLAANCTEFLARALRTKFARYLNILLAPTLERTKEKKLSVTEALAGALDALFQCSSLSDILEETIVFSRHKTPQVKIEATKYLARCLKNTTVSPKRAEVELIMTDIVKLLSDSQEPVRAAASDAIGTLMKITGERELNAYLEKVDDNRKSKIQQVFEAVEVKCKFSTGPAKLVKPASAVRTTAATRLVRKAEEPIGTRKSVTGSIPTKRGATSPLKRDEAAAQKPAAARSGLTGRILTTAPALPPPRFEVSNPRDKEELEDLRAEKNAWLKERELAQWQKQEFATEKSRLMQEIDSLQLRNEKLMEEHTHDVLAIKSKDTQLIRANNELDEIRSAMLRLQKENAVLKTRSEAGHPAEQGHPSEAVDLSSRVSGLSIDGHNPYEQRENKFASRDYPKQPLEVDTNDDSWRRAAEVTSQLKARIEKMKARSRSNISSF</sequence>
<evidence type="ECO:0000256" key="6">
    <source>
        <dbReference type="PROSITE-ProRule" id="PRU00103"/>
    </source>
</evidence>
<dbReference type="PANTHER" id="PTHR12609">
    <property type="entry name" value="MICROTUBULE ASSOCIATED PROTEIN XMAP215"/>
    <property type="match status" value="1"/>
</dbReference>
<dbReference type="Proteomes" id="UP000094336">
    <property type="component" value="Unassembled WGS sequence"/>
</dbReference>
<dbReference type="GO" id="GO:0051315">
    <property type="term" value="P:attachment of mitotic spindle microtubules to kinetochore"/>
    <property type="evidence" value="ECO:0007669"/>
    <property type="project" value="UniProtKB-ARBA"/>
</dbReference>
<evidence type="ECO:0000259" key="9">
    <source>
        <dbReference type="SMART" id="SM01349"/>
    </source>
</evidence>
<dbReference type="GO" id="GO:1990571">
    <property type="term" value="P:meiotic centromere clustering"/>
    <property type="evidence" value="ECO:0007669"/>
    <property type="project" value="UniProtKB-ARBA"/>
</dbReference>
<proteinExistence type="inferred from homology"/>
<keyword evidence="11" id="KW-1185">Reference proteome</keyword>
<evidence type="ECO:0000256" key="3">
    <source>
        <dbReference type="ARBA" id="ARBA00022737"/>
    </source>
</evidence>
<dbReference type="InterPro" id="IPR021133">
    <property type="entry name" value="HEAT_type_2"/>
</dbReference>
<evidence type="ECO:0000256" key="1">
    <source>
        <dbReference type="ARBA" id="ARBA00004317"/>
    </source>
</evidence>
<dbReference type="GO" id="GO:0044732">
    <property type="term" value="C:mitotic spindle pole body"/>
    <property type="evidence" value="ECO:0007669"/>
    <property type="project" value="UniProtKB-ARBA"/>
</dbReference>
<reference evidence="11" key="1">
    <citation type="submission" date="2016-05" db="EMBL/GenBank/DDBJ databases">
        <title>Comparative genomics of biotechnologically important yeasts.</title>
        <authorList>
            <consortium name="DOE Joint Genome Institute"/>
            <person name="Riley R."/>
            <person name="Haridas S."/>
            <person name="Wolfe K.H."/>
            <person name="Lopes M.R."/>
            <person name="Hittinger C.T."/>
            <person name="Goker M."/>
            <person name="Salamov A."/>
            <person name="Wisecaver J."/>
            <person name="Long T.M."/>
            <person name="Aerts A.L."/>
            <person name="Barry K."/>
            <person name="Choi C."/>
            <person name="Clum A."/>
            <person name="Coughlan A.Y."/>
            <person name="Deshpande S."/>
            <person name="Douglass A.P."/>
            <person name="Hanson S.J."/>
            <person name="Klenk H.-P."/>
            <person name="Labutti K."/>
            <person name="Lapidus A."/>
            <person name="Lindquist E."/>
            <person name="Lipzen A."/>
            <person name="Meier-Kolthoff J.P."/>
            <person name="Ohm R.A."/>
            <person name="Otillar R.P."/>
            <person name="Pangilinan J."/>
            <person name="Peng Y."/>
            <person name="Rokas A."/>
            <person name="Rosa C.A."/>
            <person name="Scheuner C."/>
            <person name="Sibirny A.A."/>
            <person name="Slot J.C."/>
            <person name="Stielow J.B."/>
            <person name="Sun H."/>
            <person name="Kurtzman C.P."/>
            <person name="Blackwell M."/>
            <person name="Grigoriev I.V."/>
            <person name="Jeffries T.W."/>
        </authorList>
    </citation>
    <scope>NUCLEOTIDE SEQUENCE [LARGE SCALE GENOMIC DNA]</scope>
    <source>
        <strain evidence="11">NRRL Y-12698</strain>
    </source>
</reference>
<dbReference type="SMART" id="SM01349">
    <property type="entry name" value="TOG"/>
    <property type="match status" value="2"/>
</dbReference>
<comment type="similarity">
    <text evidence="5">Belongs to the TOG/XMAP215 family.</text>
</comment>
<evidence type="ECO:0000256" key="8">
    <source>
        <dbReference type="SAM" id="MobiDB-lite"/>
    </source>
</evidence>
<dbReference type="RefSeq" id="XP_018986965.1">
    <property type="nucleotide sequence ID" value="XM_019131171.1"/>
</dbReference>
<dbReference type="GO" id="GO:0005881">
    <property type="term" value="C:cytoplasmic microtubule"/>
    <property type="evidence" value="ECO:0007669"/>
    <property type="project" value="UniProtKB-ARBA"/>
</dbReference>
<evidence type="ECO:0000256" key="2">
    <source>
        <dbReference type="ARBA" id="ARBA00022490"/>
    </source>
</evidence>
<comment type="subcellular location">
    <subcellularLocation>
        <location evidence="1">Cytoplasm</location>
        <location evidence="1">Cytoskeleton</location>
        <location evidence="1">Microtubule organizing center</location>
        <location evidence="1">Spindle pole body</location>
    </subcellularLocation>
</comment>
<dbReference type="Pfam" id="PF21042">
    <property type="entry name" value="Stu2_CTS"/>
    <property type="match status" value="1"/>
</dbReference>
<feature type="region of interest" description="Disordered" evidence="8">
    <location>
        <begin position="708"/>
        <end position="741"/>
    </location>
</feature>
<dbReference type="FunFam" id="1.25.10.10:FF:000019">
    <property type="entry name" value="Cytoskeleton-associated protein 5"/>
    <property type="match status" value="1"/>
</dbReference>